<proteinExistence type="predicted"/>
<gene>
    <name evidence="5" type="ORF">LACBIDRAFT_325393</name>
</gene>
<dbReference type="SMART" id="SM00484">
    <property type="entry name" value="XPGI"/>
    <property type="match status" value="1"/>
</dbReference>
<dbReference type="PRINTS" id="PR00853">
    <property type="entry name" value="XPGRADSUPER"/>
</dbReference>
<dbReference type="Proteomes" id="UP000001194">
    <property type="component" value="Unassembled WGS sequence"/>
</dbReference>
<dbReference type="STRING" id="486041.B0D4S3"/>
<dbReference type="GO" id="GO:0006281">
    <property type="term" value="P:DNA repair"/>
    <property type="evidence" value="ECO:0007669"/>
    <property type="project" value="UniProtKB-ARBA"/>
</dbReference>
<dbReference type="RefSeq" id="XP_001879064.1">
    <property type="nucleotide sequence ID" value="XM_001879029.1"/>
</dbReference>
<dbReference type="GO" id="GO:0008821">
    <property type="term" value="F:crossover junction DNA endonuclease activity"/>
    <property type="evidence" value="ECO:0007669"/>
    <property type="project" value="InterPro"/>
</dbReference>
<dbReference type="PANTHER" id="PTHR11081:SF75">
    <property type="entry name" value="ENDONUCLEASE, PUTATIVE (AFU_ORTHOLOGUE AFUA_3G13260)-RELATED"/>
    <property type="match status" value="1"/>
</dbReference>
<dbReference type="InterPro" id="IPR036279">
    <property type="entry name" value="5-3_exonuclease_C_sf"/>
</dbReference>
<evidence type="ECO:0000313" key="5">
    <source>
        <dbReference type="EMBL" id="EDR10614.1"/>
    </source>
</evidence>
<name>B0D4S3_LACBS</name>
<feature type="domain" description="XPG-I" evidence="3">
    <location>
        <begin position="350"/>
        <end position="421"/>
    </location>
</feature>
<dbReference type="KEGG" id="lbc:LACBIDRAFT_325393"/>
<dbReference type="InterPro" id="IPR006086">
    <property type="entry name" value="XPG-I_dom"/>
</dbReference>
<reference evidence="5 6" key="1">
    <citation type="journal article" date="2008" name="Nature">
        <title>The genome of Laccaria bicolor provides insights into mycorrhizal symbiosis.</title>
        <authorList>
            <person name="Martin F."/>
            <person name="Aerts A."/>
            <person name="Ahren D."/>
            <person name="Brun A."/>
            <person name="Danchin E.G.J."/>
            <person name="Duchaussoy F."/>
            <person name="Gibon J."/>
            <person name="Kohler A."/>
            <person name="Lindquist E."/>
            <person name="Pereda V."/>
            <person name="Salamov A."/>
            <person name="Shapiro H.J."/>
            <person name="Wuyts J."/>
            <person name="Blaudez D."/>
            <person name="Buee M."/>
            <person name="Brokstein P."/>
            <person name="Canbaeck B."/>
            <person name="Cohen D."/>
            <person name="Courty P.E."/>
            <person name="Coutinho P.M."/>
            <person name="Delaruelle C."/>
            <person name="Detter J.C."/>
            <person name="Deveau A."/>
            <person name="DiFazio S."/>
            <person name="Duplessis S."/>
            <person name="Fraissinet-Tachet L."/>
            <person name="Lucic E."/>
            <person name="Frey-Klett P."/>
            <person name="Fourrey C."/>
            <person name="Feussner I."/>
            <person name="Gay G."/>
            <person name="Grimwood J."/>
            <person name="Hoegger P.J."/>
            <person name="Jain P."/>
            <person name="Kilaru S."/>
            <person name="Labbe J."/>
            <person name="Lin Y.C."/>
            <person name="Legue V."/>
            <person name="Le Tacon F."/>
            <person name="Marmeisse R."/>
            <person name="Melayah D."/>
            <person name="Montanini B."/>
            <person name="Muratet M."/>
            <person name="Nehls U."/>
            <person name="Niculita-Hirzel H."/>
            <person name="Oudot-Le Secq M.P."/>
            <person name="Peter M."/>
            <person name="Quesneville H."/>
            <person name="Rajashekar B."/>
            <person name="Reich M."/>
            <person name="Rouhier N."/>
            <person name="Schmutz J."/>
            <person name="Yin T."/>
            <person name="Chalot M."/>
            <person name="Henrissat B."/>
            <person name="Kuees U."/>
            <person name="Lucas S."/>
            <person name="Van de Peer Y."/>
            <person name="Podila G.K."/>
            <person name="Polle A."/>
            <person name="Pukkila P.J."/>
            <person name="Richardson P.M."/>
            <person name="Rouze P."/>
            <person name="Sanders I.R."/>
            <person name="Stajich J.E."/>
            <person name="Tunlid A."/>
            <person name="Tuskan G."/>
            <person name="Grigoriev I.V."/>
        </authorList>
    </citation>
    <scope>NUCLEOTIDE SEQUENCE [LARGE SCALE GENOMIC DNA]</scope>
    <source>
        <strain evidence="6">S238N-H82 / ATCC MYA-4686</strain>
    </source>
</reference>
<keyword evidence="5" id="KW-0255">Endonuclease</keyword>
<dbReference type="CDD" id="cd09870">
    <property type="entry name" value="PIN_YEN1"/>
    <property type="match status" value="1"/>
</dbReference>
<dbReference type="SUPFAM" id="SSF88723">
    <property type="entry name" value="PIN domain-like"/>
    <property type="match status" value="1"/>
</dbReference>
<keyword evidence="1" id="KW-0540">Nuclease</keyword>
<organism evidence="6">
    <name type="scientific">Laccaria bicolor (strain S238N-H82 / ATCC MYA-4686)</name>
    <name type="common">Bicoloured deceiver</name>
    <name type="synonym">Laccaria laccata var. bicolor</name>
    <dbReference type="NCBI Taxonomy" id="486041"/>
    <lineage>
        <taxon>Eukaryota</taxon>
        <taxon>Fungi</taxon>
        <taxon>Dikarya</taxon>
        <taxon>Basidiomycota</taxon>
        <taxon>Agaricomycotina</taxon>
        <taxon>Agaricomycetes</taxon>
        <taxon>Agaricomycetidae</taxon>
        <taxon>Agaricales</taxon>
        <taxon>Agaricineae</taxon>
        <taxon>Hydnangiaceae</taxon>
        <taxon>Laccaria</taxon>
    </lineage>
</organism>
<dbReference type="OrthoDB" id="2959108at2759"/>
<dbReference type="SMART" id="SM00485">
    <property type="entry name" value="XPGN"/>
    <property type="match status" value="1"/>
</dbReference>
<keyword evidence="6" id="KW-1185">Reference proteome</keyword>
<evidence type="ECO:0000256" key="2">
    <source>
        <dbReference type="ARBA" id="ARBA00022801"/>
    </source>
</evidence>
<dbReference type="InterPro" id="IPR037316">
    <property type="entry name" value="Yen1_H3TH"/>
</dbReference>
<dbReference type="Pfam" id="PF00752">
    <property type="entry name" value="XPG_N"/>
    <property type="match status" value="1"/>
</dbReference>
<dbReference type="GeneID" id="6074631"/>
<keyword evidence="2" id="KW-0378">Hydrolase</keyword>
<dbReference type="SUPFAM" id="SSF47807">
    <property type="entry name" value="5' to 3' exonuclease, C-terminal subdomain"/>
    <property type="match status" value="1"/>
</dbReference>
<dbReference type="EMBL" id="DS547097">
    <property type="protein sequence ID" value="EDR10614.1"/>
    <property type="molecule type" value="Genomic_DNA"/>
</dbReference>
<protein>
    <submittedName>
        <fullName evidence="5">DNA repair endonuclease-like protein</fullName>
    </submittedName>
</protein>
<dbReference type="InterPro" id="IPR029060">
    <property type="entry name" value="PIN-like_dom_sf"/>
</dbReference>
<evidence type="ECO:0000256" key="1">
    <source>
        <dbReference type="ARBA" id="ARBA00022722"/>
    </source>
</evidence>
<dbReference type="InParanoid" id="B0D4S3"/>
<sequence length="762" mass="83519">MVRRPDSSPARLYTKAAIPQPLPTRSCSVMSQPTPSQTADDTLETSPLLQWETHLPTLARYIAKLVPGPTTMGTASFFSDKRIHGVGDVTLRRGSPLDLRDFVCFKLKSSTSNLQDVHVFGHHTDIPVTEFIRRAEVTLTLSLECPHIRSCFRIQGGFTGAFLFIGLLSLFFLHKLVERVRACGEPRLRLEGGEQIHILCKDGDGAEAHLPCQFTTVSHSPTSSTSTITMGVPGISKILEPARRVQTLTEFATKEGFQLNPHGDNMVRVGVDVSVWICQAQAAAHSMPRTQQGENPALRIIFFRICHLLAQSIQPIFVADGPNRPRVKRGINVRADKPHWMEAYIEDFVQEAGCPMYRAPGEAEAELAQLTAHGLIKAVLTTDFDVFLFGGTYMIKPPNVKTDGDRITYYTSGDIQAQTSLTCAKLIFIAILGGGDYDQVGLPGCGLKIAHQLAQGELPNLLFTAATTLPQHDLEDFLHDWRNKLMNELLRDPHGLMNAKHPALAQNIPLGFPKLDTLQLYISPVTSWSQNGKGPDTTSWTLCQLNLAKLAVLCEKSFSWGSAGVINDRFQKNVWPAAVMRMLLKPVDTPGTIDEQLSRSSLLHIRQRKLGPGGPATGANVDGFSVETATLALARETASNLDESIRKKTLQQMREPFYPWIPSRILKRKVPALTNEFGARTRKRKKPRQQRWISSDSDDGVVIIPAATANAVASSSRATLAPNVIASSSTMALASAAGSSLNPITVDEDESKGGFLGFIDLT</sequence>
<dbReference type="HOGENOM" id="CLU_007575_3_1_1"/>
<dbReference type="AlphaFoldDB" id="B0D4S3"/>
<evidence type="ECO:0000313" key="6">
    <source>
        <dbReference type="Proteomes" id="UP000001194"/>
    </source>
</evidence>
<dbReference type="CDD" id="cd09906">
    <property type="entry name" value="H3TH_YEN1"/>
    <property type="match status" value="1"/>
</dbReference>
<dbReference type="PANTHER" id="PTHR11081">
    <property type="entry name" value="FLAP ENDONUCLEASE FAMILY MEMBER"/>
    <property type="match status" value="1"/>
</dbReference>
<dbReference type="InterPro" id="IPR006084">
    <property type="entry name" value="XPG/Rad2"/>
</dbReference>
<feature type="domain" description="XPG N-terminal" evidence="4">
    <location>
        <begin position="230"/>
        <end position="341"/>
    </location>
</feature>
<accession>B0D4S3</accession>
<evidence type="ECO:0000259" key="4">
    <source>
        <dbReference type="SMART" id="SM00485"/>
    </source>
</evidence>
<dbReference type="InterPro" id="IPR006085">
    <property type="entry name" value="XPG_DNA_repair_N"/>
</dbReference>
<dbReference type="Gene3D" id="3.40.50.1010">
    <property type="entry name" value="5'-nuclease"/>
    <property type="match status" value="2"/>
</dbReference>
<dbReference type="Pfam" id="PF00867">
    <property type="entry name" value="XPG_I"/>
    <property type="match status" value="1"/>
</dbReference>
<evidence type="ECO:0000259" key="3">
    <source>
        <dbReference type="SMART" id="SM00484"/>
    </source>
</evidence>
<dbReference type="GO" id="GO:0017108">
    <property type="term" value="F:5'-flap endonuclease activity"/>
    <property type="evidence" value="ECO:0007669"/>
    <property type="project" value="TreeGrafter"/>
</dbReference>